<dbReference type="Proteomes" id="UP000053660">
    <property type="component" value="Unassembled WGS sequence"/>
</dbReference>
<feature type="non-terminal residue" evidence="4">
    <location>
        <position position="1"/>
    </location>
</feature>
<dbReference type="GO" id="GO:0005634">
    <property type="term" value="C:nucleus"/>
    <property type="evidence" value="ECO:0007669"/>
    <property type="project" value="UniProtKB-SubCell"/>
</dbReference>
<dbReference type="AlphaFoldDB" id="A0A0B1SA08"/>
<reference evidence="4 5" key="1">
    <citation type="submission" date="2014-03" db="EMBL/GenBank/DDBJ databases">
        <title>Draft genome of the hookworm Oesophagostomum dentatum.</title>
        <authorList>
            <person name="Mitreva M."/>
        </authorList>
    </citation>
    <scope>NUCLEOTIDE SEQUENCE [LARGE SCALE GENOMIC DNA]</scope>
    <source>
        <strain evidence="4 5">OD-Hann</strain>
    </source>
</reference>
<dbReference type="EMBL" id="KN600850">
    <property type="protein sequence ID" value="KHJ80377.1"/>
    <property type="molecule type" value="Genomic_DNA"/>
</dbReference>
<protein>
    <recommendedName>
        <fullName evidence="3">Myb-like domain-containing protein</fullName>
    </recommendedName>
</protein>
<evidence type="ECO:0000313" key="4">
    <source>
        <dbReference type="EMBL" id="KHJ80377.1"/>
    </source>
</evidence>
<feature type="compositionally biased region" description="Basic residues" evidence="2">
    <location>
        <begin position="134"/>
        <end position="143"/>
    </location>
</feature>
<dbReference type="InterPro" id="IPR044895">
    <property type="entry name" value="Knl-2_Myb-like_DNA-bd_sf"/>
</dbReference>
<evidence type="ECO:0000313" key="5">
    <source>
        <dbReference type="Proteomes" id="UP000053660"/>
    </source>
</evidence>
<gene>
    <name evidence="4" type="ORF">OESDEN_19949</name>
</gene>
<organism evidence="4 5">
    <name type="scientific">Oesophagostomum dentatum</name>
    <name type="common">Nodular worm</name>
    <dbReference type="NCBI Taxonomy" id="61180"/>
    <lineage>
        <taxon>Eukaryota</taxon>
        <taxon>Metazoa</taxon>
        <taxon>Ecdysozoa</taxon>
        <taxon>Nematoda</taxon>
        <taxon>Chromadorea</taxon>
        <taxon>Rhabditida</taxon>
        <taxon>Rhabditina</taxon>
        <taxon>Rhabditomorpha</taxon>
        <taxon>Strongyloidea</taxon>
        <taxon>Strongylidae</taxon>
        <taxon>Oesophagostomum</taxon>
    </lineage>
</organism>
<feature type="compositionally biased region" description="Low complexity" evidence="2">
    <location>
        <begin position="148"/>
        <end position="159"/>
    </location>
</feature>
<feature type="compositionally biased region" description="Basic residues" evidence="2">
    <location>
        <begin position="43"/>
        <end position="60"/>
    </location>
</feature>
<dbReference type="InterPro" id="IPR001005">
    <property type="entry name" value="SANT/Myb"/>
</dbReference>
<dbReference type="SUPFAM" id="SSF46689">
    <property type="entry name" value="Homeodomain-like"/>
    <property type="match status" value="1"/>
</dbReference>
<sequence length="464" mass="53516">SDDSEIERELRTERRLILEQARELQRQQKNLLEMERRLAFHEKKWKKKKAKERRFGKIAKPRYPSPARSIDGRRREKVQKERPKQRKRHMSENGDTGHWEEVRTREQLQREWARENEELSSSENSDDDDDWRLPARKKRKQTRRVRESSSSSEVTSLSAEESEDAADSGPDAGTSTRSKKLAPKKEKRWDKPELDRLKLAIAAIRVQTDDDWEKIARSLGNDRDPESCKQAAIKRLKWEPPAAESNTPAITSERVTARVGTMAFQHQTNEFTRKFMLGGGAQNDDFFKNTDVTANNSMSMAMLPDLTEFGADDSLLEALRTPTAAVAERKVSNRRQFLAEAIEDDDSPVRRRSSAVLMGTPRDSAQRERQDRYFHHLISKGGCRDVSKMNFSRVGNSTRMETTAARMDSSKVQNFGSLHEDLNYVAKMTKKAARRNRVVVEEDSDEDLELDDENMDGIENDVFS</sequence>
<feature type="domain" description="Myb-like" evidence="3">
    <location>
        <begin position="185"/>
        <end position="238"/>
    </location>
</feature>
<evidence type="ECO:0000259" key="3">
    <source>
        <dbReference type="SMART" id="SM00717"/>
    </source>
</evidence>
<dbReference type="InterPro" id="IPR009057">
    <property type="entry name" value="Homeodomain-like_sf"/>
</dbReference>
<evidence type="ECO:0000256" key="2">
    <source>
        <dbReference type="SAM" id="MobiDB-lite"/>
    </source>
</evidence>
<feature type="compositionally biased region" description="Basic and acidic residues" evidence="2">
    <location>
        <begin position="70"/>
        <end position="82"/>
    </location>
</feature>
<evidence type="ECO:0000256" key="1">
    <source>
        <dbReference type="ARBA" id="ARBA00004123"/>
    </source>
</evidence>
<dbReference type="SMART" id="SM00717">
    <property type="entry name" value="SANT"/>
    <property type="match status" value="1"/>
</dbReference>
<feature type="region of interest" description="Disordered" evidence="2">
    <location>
        <begin position="442"/>
        <end position="464"/>
    </location>
</feature>
<keyword evidence="5" id="KW-1185">Reference proteome</keyword>
<comment type="subcellular location">
    <subcellularLocation>
        <location evidence="1">Nucleus</location>
    </subcellularLocation>
</comment>
<feature type="compositionally biased region" description="Acidic residues" evidence="2">
    <location>
        <begin position="118"/>
        <end position="130"/>
    </location>
</feature>
<name>A0A0B1SA08_OESDE</name>
<dbReference type="Gene3D" id="1.10.10.1900">
    <property type="entry name" value="Knl-2 Myb-like DNA-binding domain-like"/>
    <property type="match status" value="1"/>
</dbReference>
<feature type="compositionally biased region" description="Basic and acidic residues" evidence="2">
    <location>
        <begin position="90"/>
        <end position="117"/>
    </location>
</feature>
<accession>A0A0B1SA08</accession>
<proteinExistence type="predicted"/>
<feature type="region of interest" description="Disordered" evidence="2">
    <location>
        <begin position="42"/>
        <end position="189"/>
    </location>
</feature>
<dbReference type="OrthoDB" id="2195551at2759"/>